<reference evidence="4 6" key="3">
    <citation type="submission" date="2017-11" db="EMBL/GenBank/DDBJ databases">
        <title>De-novo sequencing of pomegranate (Punica granatum L.) genome.</title>
        <authorList>
            <person name="Akparov Z."/>
            <person name="Amiraslanov A."/>
            <person name="Hajiyeva S."/>
            <person name="Abbasov M."/>
            <person name="Kaur K."/>
            <person name="Hamwieh A."/>
            <person name="Solovyev V."/>
            <person name="Salamov A."/>
            <person name="Braich B."/>
            <person name="Kosarev P."/>
            <person name="Mahmoud A."/>
            <person name="Hajiyev E."/>
            <person name="Babayeva S."/>
            <person name="Izzatullayeva V."/>
            <person name="Mammadov A."/>
            <person name="Mammadov A."/>
            <person name="Sharifova S."/>
            <person name="Ojaghi J."/>
            <person name="Eynullazada K."/>
            <person name="Bayramov B."/>
            <person name="Abdulazimova A."/>
            <person name="Shahmuradov I."/>
        </authorList>
    </citation>
    <scope>NUCLEOTIDE SEQUENCE [LARGE SCALE GENOMIC DNA]</scope>
    <source>
        <strain evidence="4">AG2017</strain>
        <strain evidence="6">cv. AG2017</strain>
        <tissue evidence="4">Leaf</tissue>
    </source>
</reference>
<accession>A0A218W2K1</accession>
<organism evidence="3 5">
    <name type="scientific">Punica granatum</name>
    <name type="common">Pomegranate</name>
    <dbReference type="NCBI Taxonomy" id="22663"/>
    <lineage>
        <taxon>Eukaryota</taxon>
        <taxon>Viridiplantae</taxon>
        <taxon>Streptophyta</taxon>
        <taxon>Embryophyta</taxon>
        <taxon>Tracheophyta</taxon>
        <taxon>Spermatophyta</taxon>
        <taxon>Magnoliopsida</taxon>
        <taxon>eudicotyledons</taxon>
        <taxon>Gunneridae</taxon>
        <taxon>Pentapetalae</taxon>
        <taxon>rosids</taxon>
        <taxon>malvids</taxon>
        <taxon>Myrtales</taxon>
        <taxon>Lythraceae</taxon>
        <taxon>Punica</taxon>
    </lineage>
</organism>
<protein>
    <submittedName>
        <fullName evidence="3">Uncharacterized protein</fullName>
    </submittedName>
</protein>
<comment type="caution">
    <text evidence="3">The sequence shown here is derived from an EMBL/GenBank/DDBJ whole genome shotgun (WGS) entry which is preliminary data.</text>
</comment>
<keyword evidence="6" id="KW-1185">Reference proteome</keyword>
<feature type="region of interest" description="Disordered" evidence="1">
    <location>
        <begin position="35"/>
        <end position="58"/>
    </location>
</feature>
<dbReference type="AlphaFoldDB" id="A0A218W2K1"/>
<keyword evidence="2" id="KW-0732">Signal</keyword>
<evidence type="ECO:0000313" key="6">
    <source>
        <dbReference type="Proteomes" id="UP000233551"/>
    </source>
</evidence>
<reference evidence="5" key="1">
    <citation type="journal article" date="2017" name="Plant J.">
        <title>The pomegranate (Punica granatum L.) genome and the genomics of punicalagin biosynthesis.</title>
        <authorList>
            <person name="Qin G."/>
            <person name="Xu C."/>
            <person name="Ming R."/>
            <person name="Tang H."/>
            <person name="Guyot R."/>
            <person name="Kramer E.M."/>
            <person name="Hu Y."/>
            <person name="Yi X."/>
            <person name="Qi Y."/>
            <person name="Xu X."/>
            <person name="Gao Z."/>
            <person name="Pan H."/>
            <person name="Jian J."/>
            <person name="Tian Y."/>
            <person name="Yue Z."/>
            <person name="Xu Y."/>
        </authorList>
    </citation>
    <scope>NUCLEOTIDE SEQUENCE [LARGE SCALE GENOMIC DNA]</scope>
    <source>
        <strain evidence="5">cv. Dabenzi</strain>
    </source>
</reference>
<proteinExistence type="predicted"/>
<evidence type="ECO:0000256" key="2">
    <source>
        <dbReference type="SAM" id="SignalP"/>
    </source>
</evidence>
<evidence type="ECO:0000313" key="3">
    <source>
        <dbReference type="EMBL" id="OWM66530.1"/>
    </source>
</evidence>
<evidence type="ECO:0000313" key="4">
    <source>
        <dbReference type="EMBL" id="PKI34485.1"/>
    </source>
</evidence>
<dbReference type="EMBL" id="PGOL01005880">
    <property type="protein sequence ID" value="PKI34485.1"/>
    <property type="molecule type" value="Genomic_DNA"/>
</dbReference>
<sequence length="83" mass="9166">MKGTCCRVFTAFAAILLILSSWPSKFCADARVLASRESSLSNRKSPSRLQNMSTDEEGLPFNKSVEASFQRIPRSGSNPIQNK</sequence>
<feature type="compositionally biased region" description="Polar residues" evidence="1">
    <location>
        <begin position="36"/>
        <end position="53"/>
    </location>
</feature>
<reference evidence="3" key="2">
    <citation type="submission" date="2017-06" db="EMBL/GenBank/DDBJ databases">
        <title>The pomegranate genome and the genomics of punicalagin biosynthesis.</title>
        <authorList>
            <person name="Xu C."/>
        </authorList>
    </citation>
    <scope>NUCLEOTIDE SEQUENCE [LARGE SCALE GENOMIC DNA]</scope>
    <source>
        <tissue evidence="3">Fresh leaf</tissue>
    </source>
</reference>
<gene>
    <name evidence="3" type="ORF">CDL15_Pgr013747</name>
    <name evidence="4" type="ORF">CRG98_045122</name>
</gene>
<feature type="signal peptide" evidence="2">
    <location>
        <begin position="1"/>
        <end position="28"/>
    </location>
</feature>
<evidence type="ECO:0000313" key="5">
    <source>
        <dbReference type="Proteomes" id="UP000197138"/>
    </source>
</evidence>
<dbReference type="Proteomes" id="UP000233551">
    <property type="component" value="Unassembled WGS sequence"/>
</dbReference>
<dbReference type="Proteomes" id="UP000197138">
    <property type="component" value="Unassembled WGS sequence"/>
</dbReference>
<evidence type="ECO:0000256" key="1">
    <source>
        <dbReference type="SAM" id="MobiDB-lite"/>
    </source>
</evidence>
<dbReference type="EMBL" id="MTKT01005554">
    <property type="protein sequence ID" value="OWM66530.1"/>
    <property type="molecule type" value="Genomic_DNA"/>
</dbReference>
<name>A0A218W2K1_PUNGR</name>
<feature type="chain" id="PRO_5014071579" evidence="2">
    <location>
        <begin position="29"/>
        <end position="83"/>
    </location>
</feature>